<dbReference type="AlphaFoldDB" id="A0A8B7YBX5"/>
<name>A0A8B7YBX5_ACAPL</name>
<dbReference type="GeneID" id="110978473"/>
<dbReference type="InterPro" id="IPR005301">
    <property type="entry name" value="MOB_kinase_act_fam"/>
</dbReference>
<dbReference type="CTD" id="81532"/>
<dbReference type="OrthoDB" id="8170117at2759"/>
<evidence type="ECO:0000256" key="1">
    <source>
        <dbReference type="PIRSR" id="PIRSR605301-1"/>
    </source>
</evidence>
<dbReference type="InterPro" id="IPR036703">
    <property type="entry name" value="MOB_kinase_act_sf"/>
</dbReference>
<protein>
    <submittedName>
        <fullName evidence="4">MOB kinase activator 2-like</fullName>
    </submittedName>
</protein>
<accession>A0A8B7YBX5</accession>
<keyword evidence="1" id="KW-0479">Metal-binding</keyword>
<dbReference type="SUPFAM" id="SSF101152">
    <property type="entry name" value="Mob1/phocein"/>
    <property type="match status" value="1"/>
</dbReference>
<evidence type="ECO:0000313" key="4">
    <source>
        <dbReference type="RefSeq" id="XP_022089191.1"/>
    </source>
</evidence>
<dbReference type="Gene3D" id="1.20.140.30">
    <property type="entry name" value="MOB kinase activator"/>
    <property type="match status" value="1"/>
</dbReference>
<feature type="binding site" evidence="1">
    <location>
        <position position="87"/>
    </location>
    <ligand>
        <name>Zn(2+)</name>
        <dbReference type="ChEBI" id="CHEBI:29105"/>
    </ligand>
</feature>
<dbReference type="Proteomes" id="UP000694845">
    <property type="component" value="Unplaced"/>
</dbReference>
<evidence type="ECO:0000256" key="2">
    <source>
        <dbReference type="SAM" id="MobiDB-lite"/>
    </source>
</evidence>
<feature type="binding site" evidence="1">
    <location>
        <position position="162"/>
    </location>
    <ligand>
        <name>Zn(2+)</name>
        <dbReference type="ChEBI" id="CHEBI:29105"/>
    </ligand>
</feature>
<dbReference type="PANTHER" id="PTHR22599">
    <property type="entry name" value="MPS ONE BINDER KINASE ACTIVATOR-LIKE MOB"/>
    <property type="match status" value="1"/>
</dbReference>
<feature type="region of interest" description="Disordered" evidence="2">
    <location>
        <begin position="1"/>
        <end position="24"/>
    </location>
</feature>
<feature type="binding site" evidence="1">
    <location>
        <position position="82"/>
    </location>
    <ligand>
        <name>Zn(2+)</name>
        <dbReference type="ChEBI" id="CHEBI:29105"/>
    </ligand>
</feature>
<dbReference type="SMART" id="SM01388">
    <property type="entry name" value="Mob1_phocein"/>
    <property type="match status" value="1"/>
</dbReference>
<dbReference type="RefSeq" id="XP_022089191.1">
    <property type="nucleotide sequence ID" value="XM_022233499.1"/>
</dbReference>
<sequence length="230" mass="26348">MDWLMSKAGRGKDKKPQPVTTPDEPKIFLEPKYLGAQIIDFDIREVVRLPKGLDLNEWLGSNTLEFFNNVNVLYGVTSGEACTNDTCPSMSAPGNTQYFWQDDKNKKLKVTAPQYIDYAMSFIQKHITDEAVLPTKYGHVFPSDFEQLVQQVIRLLFHIMAHIYHAHYELFLQFELHRHLNSLFCQMVLFSQEFHILNTKDYAVLDDLIEALGLNNVNSKSESNNASGSV</sequence>
<dbReference type="OMA" id="CNHSSER"/>
<dbReference type="Pfam" id="PF03637">
    <property type="entry name" value="Mob1_phocein"/>
    <property type="match status" value="1"/>
</dbReference>
<proteinExistence type="predicted"/>
<keyword evidence="3" id="KW-1185">Reference proteome</keyword>
<feature type="binding site" evidence="1">
    <location>
        <position position="167"/>
    </location>
    <ligand>
        <name>Zn(2+)</name>
        <dbReference type="ChEBI" id="CHEBI:29105"/>
    </ligand>
</feature>
<gene>
    <name evidence="4" type="primary">LOC110978473</name>
</gene>
<evidence type="ECO:0000313" key="3">
    <source>
        <dbReference type="Proteomes" id="UP000694845"/>
    </source>
</evidence>
<organism evidence="3 4">
    <name type="scientific">Acanthaster planci</name>
    <name type="common">Crown-of-thorns starfish</name>
    <dbReference type="NCBI Taxonomy" id="133434"/>
    <lineage>
        <taxon>Eukaryota</taxon>
        <taxon>Metazoa</taxon>
        <taxon>Echinodermata</taxon>
        <taxon>Eleutherozoa</taxon>
        <taxon>Asterozoa</taxon>
        <taxon>Asteroidea</taxon>
        <taxon>Valvatacea</taxon>
        <taxon>Valvatida</taxon>
        <taxon>Acanthasteridae</taxon>
        <taxon>Acanthaster</taxon>
    </lineage>
</organism>
<reference evidence="4" key="1">
    <citation type="submission" date="2025-08" db="UniProtKB">
        <authorList>
            <consortium name="RefSeq"/>
        </authorList>
    </citation>
    <scope>IDENTIFICATION</scope>
</reference>
<keyword evidence="1" id="KW-0862">Zinc</keyword>
<dbReference type="KEGG" id="aplc:110978473"/>